<dbReference type="InterPro" id="IPR000073">
    <property type="entry name" value="AB_hydrolase_1"/>
</dbReference>
<keyword evidence="2" id="KW-0378">Hydrolase</keyword>
<dbReference type="RefSeq" id="WP_344076351.1">
    <property type="nucleotide sequence ID" value="NZ_BAAALS010000002.1"/>
</dbReference>
<dbReference type="Pfam" id="PF12697">
    <property type="entry name" value="Abhydrolase_6"/>
    <property type="match status" value="1"/>
</dbReference>
<dbReference type="EMBL" id="BAAALS010000002">
    <property type="protein sequence ID" value="GAA1737559.1"/>
    <property type="molecule type" value="Genomic_DNA"/>
</dbReference>
<organism evidence="2 3">
    <name type="scientific">Luedemannella helvata</name>
    <dbReference type="NCBI Taxonomy" id="349315"/>
    <lineage>
        <taxon>Bacteria</taxon>
        <taxon>Bacillati</taxon>
        <taxon>Actinomycetota</taxon>
        <taxon>Actinomycetes</taxon>
        <taxon>Micromonosporales</taxon>
        <taxon>Micromonosporaceae</taxon>
        <taxon>Luedemannella</taxon>
    </lineage>
</organism>
<keyword evidence="3" id="KW-1185">Reference proteome</keyword>
<dbReference type="SUPFAM" id="SSF53474">
    <property type="entry name" value="alpha/beta-Hydrolases"/>
    <property type="match status" value="1"/>
</dbReference>
<dbReference type="PANTHER" id="PTHR43433">
    <property type="entry name" value="HYDROLASE, ALPHA/BETA FOLD FAMILY PROTEIN"/>
    <property type="match status" value="1"/>
</dbReference>
<reference evidence="3" key="1">
    <citation type="journal article" date="2019" name="Int. J. Syst. Evol. Microbiol.">
        <title>The Global Catalogue of Microorganisms (GCM) 10K type strain sequencing project: providing services to taxonomists for standard genome sequencing and annotation.</title>
        <authorList>
            <consortium name="The Broad Institute Genomics Platform"/>
            <consortium name="The Broad Institute Genome Sequencing Center for Infectious Disease"/>
            <person name="Wu L."/>
            <person name="Ma J."/>
        </authorList>
    </citation>
    <scope>NUCLEOTIDE SEQUENCE [LARGE SCALE GENOMIC DNA]</scope>
    <source>
        <strain evidence="3">JCM 13249</strain>
    </source>
</reference>
<comment type="caution">
    <text evidence="2">The sequence shown here is derived from an EMBL/GenBank/DDBJ whole genome shotgun (WGS) entry which is preliminary data.</text>
</comment>
<dbReference type="Proteomes" id="UP001500655">
    <property type="component" value="Unassembled WGS sequence"/>
</dbReference>
<name>A0ABP4VWA9_9ACTN</name>
<proteinExistence type="predicted"/>
<protein>
    <submittedName>
        <fullName evidence="2">Alpha/beta hydrolase</fullName>
    </submittedName>
</protein>
<dbReference type="Gene3D" id="3.40.50.1820">
    <property type="entry name" value="alpha/beta hydrolase"/>
    <property type="match status" value="1"/>
</dbReference>
<dbReference type="GO" id="GO:0016787">
    <property type="term" value="F:hydrolase activity"/>
    <property type="evidence" value="ECO:0007669"/>
    <property type="project" value="UniProtKB-KW"/>
</dbReference>
<dbReference type="InterPro" id="IPR050471">
    <property type="entry name" value="AB_hydrolase"/>
</dbReference>
<dbReference type="InterPro" id="IPR029058">
    <property type="entry name" value="AB_hydrolase_fold"/>
</dbReference>
<gene>
    <name evidence="2" type="ORF">GCM10009681_05270</name>
</gene>
<evidence type="ECO:0000259" key="1">
    <source>
        <dbReference type="Pfam" id="PF12697"/>
    </source>
</evidence>
<evidence type="ECO:0000313" key="3">
    <source>
        <dbReference type="Proteomes" id="UP001500655"/>
    </source>
</evidence>
<accession>A0ABP4VWA9</accession>
<sequence>MAHATSADGTLIAYYTVGEGEPIVIVGGAFSTAEAATPLAEALAASGFQGVTLDRRARGSSGNTEPYAPEREAEDLAAVIEAVGREASVLGHSSGAMLALFAAAHGVPVKHLFLSEPPFLFGEGDPGDDFPERLQALVSEGRPDEAVTTFQREAVRLPAETIDQIRHSPMFPSLVAVAQSVVYDATLSREVSTPTTSMTSIDVPVTILRGEPTFPMLVRAVELLHEAMPNAELIVVPESHDHSIDPAGTTREIRRRLAA</sequence>
<evidence type="ECO:0000313" key="2">
    <source>
        <dbReference type="EMBL" id="GAA1737559.1"/>
    </source>
</evidence>
<dbReference type="PANTHER" id="PTHR43433:SF5">
    <property type="entry name" value="AB HYDROLASE-1 DOMAIN-CONTAINING PROTEIN"/>
    <property type="match status" value="1"/>
</dbReference>
<feature type="domain" description="AB hydrolase-1" evidence="1">
    <location>
        <begin position="23"/>
        <end position="246"/>
    </location>
</feature>